<evidence type="ECO:0000313" key="3">
    <source>
        <dbReference type="RefSeq" id="XP_010791375.1"/>
    </source>
</evidence>
<feature type="compositionally biased region" description="Pro residues" evidence="1">
    <location>
        <begin position="131"/>
        <end position="161"/>
    </location>
</feature>
<evidence type="ECO:0000313" key="2">
    <source>
        <dbReference type="Proteomes" id="UP000504611"/>
    </source>
</evidence>
<reference evidence="3" key="1">
    <citation type="submission" date="2025-08" db="UniProtKB">
        <authorList>
            <consortium name="RefSeq"/>
        </authorList>
    </citation>
    <scope>IDENTIFICATION</scope>
    <source>
        <tissue evidence="3">Muscle</tissue>
    </source>
</reference>
<organism evidence="2 3">
    <name type="scientific">Notothenia coriiceps</name>
    <name type="common">black rockcod</name>
    <dbReference type="NCBI Taxonomy" id="8208"/>
    <lineage>
        <taxon>Eukaryota</taxon>
        <taxon>Metazoa</taxon>
        <taxon>Chordata</taxon>
        <taxon>Craniata</taxon>
        <taxon>Vertebrata</taxon>
        <taxon>Euteleostomi</taxon>
        <taxon>Actinopterygii</taxon>
        <taxon>Neopterygii</taxon>
        <taxon>Teleostei</taxon>
        <taxon>Neoteleostei</taxon>
        <taxon>Acanthomorphata</taxon>
        <taxon>Eupercaria</taxon>
        <taxon>Perciformes</taxon>
        <taxon>Notothenioidei</taxon>
        <taxon>Nototheniidae</taxon>
        <taxon>Notothenia</taxon>
    </lineage>
</organism>
<accession>A0A6I9PUC8</accession>
<dbReference type="AlphaFoldDB" id="A0A6I9PUC8"/>
<gene>
    <name evidence="3" type="primary">LOC104964326</name>
</gene>
<protein>
    <submittedName>
        <fullName evidence="3">Tyrosine-protein phosphatase non-receptor type 23-like</fullName>
    </submittedName>
</protein>
<name>A0A6I9PUC8_9TELE</name>
<sequence length="231" mass="24197">MRQQRKNMLQEKLHLKFCYEAVLKHVEQVLQRHGITTPTSTCTPACSRTKPYSRQESQQDIVLGGDMPISSIQATIAKLSIRPPSATDPSLEAPCGVEEHVGPALDSLSDVQAPPTEPPSSLSPPLTSPTHSPPPNGLDAPSSPPASPSVSPPPPPPPPASSAPAPSSLELLAAMTPEAFSMEGGGKGKQRVTKQSFLQPAEGQGIHGAPRGEEGDDPLGSLDPLWSLGKP</sequence>
<feature type="region of interest" description="Disordered" evidence="1">
    <location>
        <begin position="107"/>
        <end position="231"/>
    </location>
</feature>
<dbReference type="OrthoDB" id="9909272at2759"/>
<evidence type="ECO:0000256" key="1">
    <source>
        <dbReference type="SAM" id="MobiDB-lite"/>
    </source>
</evidence>
<proteinExistence type="predicted"/>
<dbReference type="GeneID" id="104964326"/>
<dbReference type="KEGG" id="ncc:104964326"/>
<dbReference type="RefSeq" id="XP_010791375.1">
    <property type="nucleotide sequence ID" value="XM_010793073.1"/>
</dbReference>
<keyword evidence="2" id="KW-1185">Reference proteome</keyword>
<dbReference type="Proteomes" id="UP000504611">
    <property type="component" value="Unplaced"/>
</dbReference>